<accession>A0ABZ3CC20</accession>
<feature type="compositionally biased region" description="Basic and acidic residues" evidence="2">
    <location>
        <begin position="304"/>
        <end position="322"/>
    </location>
</feature>
<sequence>MATLAEKVQGERMARIVLSMIAEPNDPTTGYILGRHGGIATLSLVESDHDVTGLARADVLLWRERLRQRIVPDPLERVAEAKQLGFDTLIPADREWPAGLDELGDRAPYVLWTQGATSFLATALSDRVTITGARASTHYGEHVTNELATGLADEERVVIAGGAYGIDSAAHRSVLAAGGQTIAVLATGLDRRYPAAHTELLNRIADTGLLVSELPPGAVPSRDRFIARNRLMAALSGGVVIPEAGVRSGSLTTVFSADGLGRGIGAVPGPVTSAVSNGTNELIKQGIASVVTQTGDVIALLDRDEADHRSSDRPRIAQDMRPARQSGQRPGWSF</sequence>
<dbReference type="InterPro" id="IPR003488">
    <property type="entry name" value="DprA"/>
</dbReference>
<name>A0ABZ3CC20_9ACTN</name>
<reference evidence="4 5" key="1">
    <citation type="journal article" date="2023" name="Environ Microbiome">
        <title>A coral-associated actinobacterium mitigates coral bleaching under heat stress.</title>
        <authorList>
            <person name="Li J."/>
            <person name="Zou Y."/>
            <person name="Li Q."/>
            <person name="Zhang J."/>
            <person name="Bourne D.G."/>
            <person name="Lyu Y."/>
            <person name="Liu C."/>
            <person name="Zhang S."/>
        </authorList>
    </citation>
    <scope>NUCLEOTIDE SEQUENCE [LARGE SCALE GENOMIC DNA]</scope>
    <source>
        <strain evidence="4 5">SCSIO 13291</strain>
    </source>
</reference>
<evidence type="ECO:0000259" key="3">
    <source>
        <dbReference type="Pfam" id="PF02481"/>
    </source>
</evidence>
<dbReference type="PANTHER" id="PTHR43022:SF1">
    <property type="entry name" value="PROTEIN SMF"/>
    <property type="match status" value="1"/>
</dbReference>
<dbReference type="EMBL" id="CP115965">
    <property type="protein sequence ID" value="WZW99317.1"/>
    <property type="molecule type" value="Genomic_DNA"/>
</dbReference>
<feature type="domain" description="Smf/DprA SLOG" evidence="3">
    <location>
        <begin position="89"/>
        <end position="300"/>
    </location>
</feature>
<keyword evidence="5" id="KW-1185">Reference proteome</keyword>
<dbReference type="RefSeq" id="WP_342373056.1">
    <property type="nucleotide sequence ID" value="NZ_CP115965.1"/>
</dbReference>
<dbReference type="SUPFAM" id="SSF102405">
    <property type="entry name" value="MCP/YpsA-like"/>
    <property type="match status" value="1"/>
</dbReference>
<evidence type="ECO:0000313" key="4">
    <source>
        <dbReference type="EMBL" id="WZW99317.1"/>
    </source>
</evidence>
<proteinExistence type="inferred from homology"/>
<dbReference type="PANTHER" id="PTHR43022">
    <property type="entry name" value="PROTEIN SMF"/>
    <property type="match status" value="1"/>
</dbReference>
<evidence type="ECO:0000313" key="5">
    <source>
        <dbReference type="Proteomes" id="UP001434337"/>
    </source>
</evidence>
<organism evidence="4 5">
    <name type="scientific">Propioniciclava soli</name>
    <dbReference type="NCBI Taxonomy" id="2775081"/>
    <lineage>
        <taxon>Bacteria</taxon>
        <taxon>Bacillati</taxon>
        <taxon>Actinomycetota</taxon>
        <taxon>Actinomycetes</taxon>
        <taxon>Propionibacteriales</taxon>
        <taxon>Propionibacteriaceae</taxon>
        <taxon>Propioniciclava</taxon>
    </lineage>
</organism>
<feature type="region of interest" description="Disordered" evidence="2">
    <location>
        <begin position="304"/>
        <end position="334"/>
    </location>
</feature>
<dbReference type="Pfam" id="PF02481">
    <property type="entry name" value="DNA_processg_A"/>
    <property type="match status" value="1"/>
</dbReference>
<dbReference type="Proteomes" id="UP001434337">
    <property type="component" value="Chromosome"/>
</dbReference>
<protein>
    <submittedName>
        <fullName evidence="4">DNA-processing protein DprA</fullName>
    </submittedName>
</protein>
<dbReference type="NCBIfam" id="TIGR00732">
    <property type="entry name" value="dprA"/>
    <property type="match status" value="1"/>
</dbReference>
<dbReference type="InterPro" id="IPR057666">
    <property type="entry name" value="DrpA_SLOG"/>
</dbReference>
<dbReference type="Gene3D" id="3.40.50.450">
    <property type="match status" value="1"/>
</dbReference>
<evidence type="ECO:0000256" key="2">
    <source>
        <dbReference type="SAM" id="MobiDB-lite"/>
    </source>
</evidence>
<gene>
    <name evidence="4" type="primary">dprA</name>
    <name evidence="4" type="ORF">PCC79_03725</name>
</gene>
<comment type="similarity">
    <text evidence="1">Belongs to the DprA/Smf family.</text>
</comment>
<evidence type="ECO:0000256" key="1">
    <source>
        <dbReference type="ARBA" id="ARBA00006525"/>
    </source>
</evidence>